<dbReference type="EMBL" id="MAAF01000120">
    <property type="protein sequence ID" value="OUR74928.1"/>
    <property type="molecule type" value="Genomic_DNA"/>
</dbReference>
<dbReference type="GO" id="GO:0030170">
    <property type="term" value="F:pyridoxal phosphate binding"/>
    <property type="evidence" value="ECO:0007669"/>
    <property type="project" value="InterPro"/>
</dbReference>
<dbReference type="InterPro" id="IPR015424">
    <property type="entry name" value="PyrdxlP-dep_Trfase"/>
</dbReference>
<comment type="caution">
    <text evidence="7">The sequence shown here is derived from an EMBL/GenBank/DDBJ whole genome shotgun (WGS) entry which is preliminary data.</text>
</comment>
<evidence type="ECO:0000256" key="4">
    <source>
        <dbReference type="ARBA" id="ARBA00023125"/>
    </source>
</evidence>
<dbReference type="PANTHER" id="PTHR46577:SF1">
    <property type="entry name" value="HTH-TYPE TRANSCRIPTIONAL REGULATORY PROTEIN GABR"/>
    <property type="match status" value="1"/>
</dbReference>
<dbReference type="InterPro" id="IPR015421">
    <property type="entry name" value="PyrdxlP-dep_Trfase_major"/>
</dbReference>
<dbReference type="SUPFAM" id="SSF46785">
    <property type="entry name" value="Winged helix' DNA-binding domain"/>
    <property type="match status" value="1"/>
</dbReference>
<organism evidence="7 8">
    <name type="scientific">Colwellia psychrerythraea</name>
    <name type="common">Vibrio psychroerythus</name>
    <dbReference type="NCBI Taxonomy" id="28229"/>
    <lineage>
        <taxon>Bacteria</taxon>
        <taxon>Pseudomonadati</taxon>
        <taxon>Pseudomonadota</taxon>
        <taxon>Gammaproteobacteria</taxon>
        <taxon>Alteromonadales</taxon>
        <taxon>Colwelliaceae</taxon>
        <taxon>Colwellia</taxon>
    </lineage>
</organism>
<proteinExistence type="inferred from homology"/>
<dbReference type="InterPro" id="IPR000524">
    <property type="entry name" value="Tscrpt_reg_HTH_GntR"/>
</dbReference>
<dbReference type="InterPro" id="IPR036390">
    <property type="entry name" value="WH_DNA-bd_sf"/>
</dbReference>
<evidence type="ECO:0000256" key="1">
    <source>
        <dbReference type="ARBA" id="ARBA00005384"/>
    </source>
</evidence>
<dbReference type="Proteomes" id="UP000243053">
    <property type="component" value="Unassembled WGS sequence"/>
</dbReference>
<dbReference type="SUPFAM" id="SSF53383">
    <property type="entry name" value="PLP-dependent transferases"/>
    <property type="match status" value="1"/>
</dbReference>
<dbReference type="PROSITE" id="PS50949">
    <property type="entry name" value="HTH_GNTR"/>
    <property type="match status" value="1"/>
</dbReference>
<name>A0A1Y5DWL3_COLPS</name>
<evidence type="ECO:0000256" key="3">
    <source>
        <dbReference type="ARBA" id="ARBA00023015"/>
    </source>
</evidence>
<dbReference type="Gene3D" id="1.10.10.10">
    <property type="entry name" value="Winged helix-like DNA-binding domain superfamily/Winged helix DNA-binding domain"/>
    <property type="match status" value="1"/>
</dbReference>
<keyword evidence="2" id="KW-0663">Pyridoxal phosphate</keyword>
<dbReference type="InterPro" id="IPR051446">
    <property type="entry name" value="HTH_trans_reg/aminotransferase"/>
</dbReference>
<dbReference type="Pfam" id="PF00155">
    <property type="entry name" value="Aminotran_1_2"/>
    <property type="match status" value="1"/>
</dbReference>
<keyword evidence="7" id="KW-0032">Aminotransferase</keyword>
<gene>
    <name evidence="7" type="ORF">A9Q75_19520</name>
</gene>
<comment type="similarity">
    <text evidence="1">In the C-terminal section; belongs to the class-I pyridoxal-phosphate-dependent aminotransferase family.</text>
</comment>
<dbReference type="InterPro" id="IPR036388">
    <property type="entry name" value="WH-like_DNA-bd_sf"/>
</dbReference>
<accession>A0A1Y5DWL3</accession>
<evidence type="ECO:0000256" key="2">
    <source>
        <dbReference type="ARBA" id="ARBA00022898"/>
    </source>
</evidence>
<keyword evidence="4" id="KW-0238">DNA-binding</keyword>
<reference evidence="8" key="1">
    <citation type="journal article" date="2017" name="Proc. Natl. Acad. Sci. U.S.A.">
        <title>Simulation of Deepwater Horizon oil plume reveals substrate specialization within a complex community of hydrocarbon degraders.</title>
        <authorList>
            <person name="Hu P."/>
            <person name="Dubinsky E.A."/>
            <person name="Probst A.J."/>
            <person name="Wang J."/>
            <person name="Sieber C.M.K."/>
            <person name="Tom L.M."/>
            <person name="Gardinali P."/>
            <person name="Banfield J.F."/>
            <person name="Atlas R.M."/>
            <person name="Andersen G.L."/>
        </authorList>
    </citation>
    <scope>NUCLEOTIDE SEQUENCE [LARGE SCALE GENOMIC DNA]</scope>
</reference>
<dbReference type="GO" id="GO:0003677">
    <property type="term" value="F:DNA binding"/>
    <property type="evidence" value="ECO:0007669"/>
    <property type="project" value="UniProtKB-KW"/>
</dbReference>
<dbReference type="Pfam" id="PF00392">
    <property type="entry name" value="GntR"/>
    <property type="match status" value="1"/>
</dbReference>
<evidence type="ECO:0000256" key="5">
    <source>
        <dbReference type="ARBA" id="ARBA00023163"/>
    </source>
</evidence>
<evidence type="ECO:0000313" key="7">
    <source>
        <dbReference type="EMBL" id="OUR74928.1"/>
    </source>
</evidence>
<keyword evidence="7" id="KW-0808">Transferase</keyword>
<dbReference type="GO" id="GO:0003700">
    <property type="term" value="F:DNA-binding transcription factor activity"/>
    <property type="evidence" value="ECO:0007669"/>
    <property type="project" value="InterPro"/>
</dbReference>
<dbReference type="InterPro" id="IPR004839">
    <property type="entry name" value="Aminotransferase_I/II_large"/>
</dbReference>
<dbReference type="CDD" id="cd00609">
    <property type="entry name" value="AAT_like"/>
    <property type="match status" value="1"/>
</dbReference>
<protein>
    <submittedName>
        <fullName evidence="7">2-aminoadipate aminotransferase</fullName>
    </submittedName>
</protein>
<keyword evidence="5" id="KW-0804">Transcription</keyword>
<keyword evidence="3" id="KW-0805">Transcription regulation</keyword>
<evidence type="ECO:0000313" key="8">
    <source>
        <dbReference type="Proteomes" id="UP000243053"/>
    </source>
</evidence>
<dbReference type="PANTHER" id="PTHR46577">
    <property type="entry name" value="HTH-TYPE TRANSCRIPTIONAL REGULATORY PROTEIN GABR"/>
    <property type="match status" value="1"/>
</dbReference>
<dbReference type="SMART" id="SM00345">
    <property type="entry name" value="HTH_GNTR"/>
    <property type="match status" value="1"/>
</dbReference>
<dbReference type="CDD" id="cd07377">
    <property type="entry name" value="WHTH_GntR"/>
    <property type="match status" value="1"/>
</dbReference>
<sequence>MFQLFHLTPGQGGSLQQQLREQIASAILNGNVPLEQALPSSRKLSQQLKVARNTVVLAYEHLLDDGYLIARERSGYYVNPDILTGQVKLDSLKQKSCKVASHNPPNWEQHFKLNPSNQTNIVKPRDWQKYTYPFNYGQFDNSMFPTVNWRECCRDAVSGSSINEWAGDRMDNDDPLLVEQIRTRLLPRRGVWVSEDEILVTVGAQQALYMLARLLLDKESTIGLETPGYVDIHNIAKLNPSIVRPIPIDENGMLVGEHLKGCDLVYTTPSHQCPTTATMPLERRYQLLEQAGKDDFIIIEDDYESETNFESNPTPALKSLDTNDRVLYIGSLSKTLAPGLRVGYLVGPAELIKEVRALRRLIVRHPAANNQRSIALFIERGYHESLIMNITRNYQTRWRAMDVALRKYLPESHNQPTFGGSCYWVKGPEGLDADELQKRAMEENILIESGTIHFLEDSPPKNYFRLGFSSISTDRIDEGIKKLAELIHSMV</sequence>
<dbReference type="GO" id="GO:0008483">
    <property type="term" value="F:transaminase activity"/>
    <property type="evidence" value="ECO:0007669"/>
    <property type="project" value="UniProtKB-KW"/>
</dbReference>
<evidence type="ECO:0000259" key="6">
    <source>
        <dbReference type="PROSITE" id="PS50949"/>
    </source>
</evidence>
<dbReference type="AlphaFoldDB" id="A0A1Y5DWL3"/>
<dbReference type="Gene3D" id="3.40.640.10">
    <property type="entry name" value="Type I PLP-dependent aspartate aminotransferase-like (Major domain)"/>
    <property type="match status" value="1"/>
</dbReference>
<feature type="domain" description="HTH gntR-type" evidence="6">
    <location>
        <begin position="13"/>
        <end position="81"/>
    </location>
</feature>